<dbReference type="OrthoDB" id="4843387at2759"/>
<evidence type="ECO:0000313" key="2">
    <source>
        <dbReference type="Proteomes" id="UP000499080"/>
    </source>
</evidence>
<name>A0A4Y2W568_ARAVE</name>
<sequence>MGKLISRPPLTEVHKRLRLETKECITIGKKWDVIFSDEKKFNLDGPDGFRYFWYDLRKETEIFSKRTFGGGSVMVWGGFATEGATPIVFVQGRVNSESYVDILADNLLTEAPLITSGDYFSSRTMLQYMFLKLRNQGLMLIS</sequence>
<organism evidence="1 2">
    <name type="scientific">Araneus ventricosus</name>
    <name type="common">Orbweaver spider</name>
    <name type="synonym">Epeira ventricosa</name>
    <dbReference type="NCBI Taxonomy" id="182803"/>
    <lineage>
        <taxon>Eukaryota</taxon>
        <taxon>Metazoa</taxon>
        <taxon>Ecdysozoa</taxon>
        <taxon>Arthropoda</taxon>
        <taxon>Chelicerata</taxon>
        <taxon>Arachnida</taxon>
        <taxon>Araneae</taxon>
        <taxon>Araneomorphae</taxon>
        <taxon>Entelegynae</taxon>
        <taxon>Araneoidea</taxon>
        <taxon>Araneidae</taxon>
        <taxon>Araneus</taxon>
    </lineage>
</organism>
<dbReference type="EMBL" id="BGPR01055025">
    <property type="protein sequence ID" value="GBO31686.1"/>
    <property type="molecule type" value="Genomic_DNA"/>
</dbReference>
<keyword evidence="2" id="KW-1185">Reference proteome</keyword>
<dbReference type="InterPro" id="IPR036397">
    <property type="entry name" value="RNaseH_sf"/>
</dbReference>
<evidence type="ECO:0000313" key="1">
    <source>
        <dbReference type="EMBL" id="GBO31686.1"/>
    </source>
</evidence>
<comment type="caution">
    <text evidence="1">The sequence shown here is derived from an EMBL/GenBank/DDBJ whole genome shotgun (WGS) entry which is preliminary data.</text>
</comment>
<gene>
    <name evidence="1" type="primary">tc3a_549</name>
    <name evidence="1" type="ORF">AVEN_166393_1</name>
</gene>
<dbReference type="Proteomes" id="UP000499080">
    <property type="component" value="Unassembled WGS sequence"/>
</dbReference>
<dbReference type="AlphaFoldDB" id="A0A4Y2W568"/>
<proteinExistence type="predicted"/>
<reference evidence="1 2" key="1">
    <citation type="journal article" date="2019" name="Sci. Rep.">
        <title>Orb-weaving spider Araneus ventricosus genome elucidates the spidroin gene catalogue.</title>
        <authorList>
            <person name="Kono N."/>
            <person name="Nakamura H."/>
            <person name="Ohtoshi R."/>
            <person name="Moran D.A.P."/>
            <person name="Shinohara A."/>
            <person name="Yoshida Y."/>
            <person name="Fujiwara M."/>
            <person name="Mori M."/>
            <person name="Tomita M."/>
            <person name="Arakawa K."/>
        </authorList>
    </citation>
    <scope>NUCLEOTIDE SEQUENCE [LARGE SCALE GENOMIC DNA]</scope>
</reference>
<dbReference type="GO" id="GO:0003676">
    <property type="term" value="F:nucleic acid binding"/>
    <property type="evidence" value="ECO:0007669"/>
    <property type="project" value="InterPro"/>
</dbReference>
<dbReference type="Gene3D" id="3.30.420.10">
    <property type="entry name" value="Ribonuclease H-like superfamily/Ribonuclease H"/>
    <property type="match status" value="1"/>
</dbReference>
<protein>
    <submittedName>
        <fullName evidence="1">Transposable element Tc3 transposase</fullName>
    </submittedName>
</protein>
<accession>A0A4Y2W568</accession>